<comment type="caution">
    <text evidence="3">The sequence shown here is derived from an EMBL/GenBank/DDBJ whole genome shotgun (WGS) entry which is preliminary data.</text>
</comment>
<sequence length="348" mass="38921">MLTINPLPHNLANRGTAMIRFATLFITLLTSVLALSARADSYAGNAQAQAVIDQLVAEEGFDRDQLEAVMADAQRQDSIIEAMDRPAEKTKPWYDYREIFLTEQRAEEGVAFFNTHRETLARAEAETGVPAEIIVAIIGVETYYGRITGSYRVIDALTTLAFDYPRRSEFFTKELKNYLMLTRDQGINPADFKGSYAGAMGYGQFMPSSYRAYAIDFDGDDKIDIWNNPVDAIGSVANYFAEHGWRSGGDVVAIAKADSSVPDDVFVQKRKDLKPVRTVAELAELGVEPMRDLPDDAMATAMKFELADGYEYWMGLHNFYVITRYNLSAMYAMSVYQLSQRLADEVGS</sequence>
<reference evidence="3" key="2">
    <citation type="submission" date="2020-09" db="EMBL/GenBank/DDBJ databases">
        <authorList>
            <person name="Sun Q."/>
            <person name="Kim S."/>
        </authorList>
    </citation>
    <scope>NUCLEOTIDE SEQUENCE</scope>
    <source>
        <strain evidence="3">KCTC 23430</strain>
    </source>
</reference>
<dbReference type="InterPro" id="IPR043426">
    <property type="entry name" value="MltB-like"/>
</dbReference>
<feature type="active site" evidence="1">
    <location>
        <position position="141"/>
    </location>
</feature>
<evidence type="ECO:0000259" key="2">
    <source>
        <dbReference type="Pfam" id="PF13406"/>
    </source>
</evidence>
<name>A0A918XL39_9GAMM</name>
<accession>A0A918XL39</accession>
<reference evidence="3" key="1">
    <citation type="journal article" date="2014" name="Int. J. Syst. Evol. Microbiol.">
        <title>Complete genome sequence of Corynebacterium casei LMG S-19264T (=DSM 44701T), isolated from a smear-ripened cheese.</title>
        <authorList>
            <consortium name="US DOE Joint Genome Institute (JGI-PGF)"/>
            <person name="Walter F."/>
            <person name="Albersmeier A."/>
            <person name="Kalinowski J."/>
            <person name="Ruckert C."/>
        </authorList>
    </citation>
    <scope>NUCLEOTIDE SEQUENCE</scope>
    <source>
        <strain evidence="3">KCTC 23430</strain>
    </source>
</reference>
<evidence type="ECO:0000313" key="4">
    <source>
        <dbReference type="Proteomes" id="UP000644693"/>
    </source>
</evidence>
<feature type="domain" description="Transglycosylase SLT" evidence="2">
    <location>
        <begin position="47"/>
        <end position="340"/>
    </location>
</feature>
<protein>
    <submittedName>
        <fullName evidence="3">Soluble lytic transglycosylase B</fullName>
    </submittedName>
</protein>
<organism evidence="3 4">
    <name type="scientific">Parahalioglobus pacificus</name>
    <dbReference type="NCBI Taxonomy" id="930806"/>
    <lineage>
        <taxon>Bacteria</taxon>
        <taxon>Pseudomonadati</taxon>
        <taxon>Pseudomonadota</taxon>
        <taxon>Gammaproteobacteria</taxon>
        <taxon>Cellvibrionales</taxon>
        <taxon>Halieaceae</taxon>
        <taxon>Parahalioglobus</taxon>
    </lineage>
</organism>
<dbReference type="AlphaFoldDB" id="A0A918XL39"/>
<dbReference type="Gene3D" id="1.10.530.10">
    <property type="match status" value="1"/>
</dbReference>
<dbReference type="FunFam" id="1.10.8.350:FF:000001">
    <property type="entry name" value="Lytic murein transglycosylase B"/>
    <property type="match status" value="1"/>
</dbReference>
<evidence type="ECO:0000313" key="3">
    <source>
        <dbReference type="EMBL" id="GHD36866.1"/>
    </source>
</evidence>
<dbReference type="Proteomes" id="UP000644693">
    <property type="component" value="Unassembled WGS sequence"/>
</dbReference>
<proteinExistence type="predicted"/>
<dbReference type="InterPro" id="IPR023346">
    <property type="entry name" value="Lysozyme-like_dom_sf"/>
</dbReference>
<dbReference type="InterPro" id="IPR011757">
    <property type="entry name" value="Lytic_transglycosylase_MltB"/>
</dbReference>
<gene>
    <name evidence="3" type="primary">sltB1</name>
    <name evidence="3" type="ORF">GCM10007053_25760</name>
</gene>
<dbReference type="EMBL" id="BMYM01000002">
    <property type="protein sequence ID" value="GHD36866.1"/>
    <property type="molecule type" value="Genomic_DNA"/>
</dbReference>
<dbReference type="CDD" id="cd13399">
    <property type="entry name" value="Slt35-like"/>
    <property type="match status" value="1"/>
</dbReference>
<dbReference type="GO" id="GO:0009253">
    <property type="term" value="P:peptidoglycan catabolic process"/>
    <property type="evidence" value="ECO:0007669"/>
    <property type="project" value="TreeGrafter"/>
</dbReference>
<dbReference type="InterPro" id="IPR031304">
    <property type="entry name" value="SLT_2"/>
</dbReference>
<dbReference type="Gene3D" id="1.10.8.350">
    <property type="entry name" value="Bacterial muramidase"/>
    <property type="match status" value="1"/>
</dbReference>
<dbReference type="Pfam" id="PF13406">
    <property type="entry name" value="SLT_2"/>
    <property type="match status" value="1"/>
</dbReference>
<dbReference type="PANTHER" id="PTHR30163:SF9">
    <property type="entry name" value="MEMBRANE-BOUND LYTIC MUREIN TRANSGLYCOSYLASE B"/>
    <property type="match status" value="1"/>
</dbReference>
<dbReference type="SUPFAM" id="SSF53955">
    <property type="entry name" value="Lysozyme-like"/>
    <property type="match status" value="1"/>
</dbReference>
<dbReference type="NCBIfam" id="TIGR02282">
    <property type="entry name" value="MltB"/>
    <property type="match status" value="1"/>
</dbReference>
<keyword evidence="4" id="KW-1185">Reference proteome</keyword>
<evidence type="ECO:0000256" key="1">
    <source>
        <dbReference type="PIRSR" id="PIRSR611757-1"/>
    </source>
</evidence>
<dbReference type="GO" id="GO:0008933">
    <property type="term" value="F:peptidoglycan lytic transglycosylase activity"/>
    <property type="evidence" value="ECO:0007669"/>
    <property type="project" value="TreeGrafter"/>
</dbReference>
<dbReference type="PANTHER" id="PTHR30163">
    <property type="entry name" value="MEMBRANE-BOUND LYTIC MUREIN TRANSGLYCOSYLASE B"/>
    <property type="match status" value="1"/>
</dbReference>